<dbReference type="InterPro" id="IPR041426">
    <property type="entry name" value="Mos1_HTH"/>
</dbReference>
<proteinExistence type="predicted"/>
<dbReference type="InterPro" id="IPR036388">
    <property type="entry name" value="WH-like_DNA-bd_sf"/>
</dbReference>
<accession>A0A0N5BJS0</accession>
<feature type="domain" description="Mos1 transposase HTH" evidence="2">
    <location>
        <begin position="50"/>
        <end position="98"/>
    </location>
</feature>
<dbReference type="GO" id="GO:0006303">
    <property type="term" value="P:double-strand break repair via nonhomologous end joining"/>
    <property type="evidence" value="ECO:0007669"/>
    <property type="project" value="TreeGrafter"/>
</dbReference>
<dbReference type="Pfam" id="PF17906">
    <property type="entry name" value="HTH_48"/>
    <property type="match status" value="1"/>
</dbReference>
<dbReference type="GO" id="GO:0000793">
    <property type="term" value="C:condensed chromosome"/>
    <property type="evidence" value="ECO:0007669"/>
    <property type="project" value="TreeGrafter"/>
</dbReference>
<dbReference type="GO" id="GO:0015074">
    <property type="term" value="P:DNA integration"/>
    <property type="evidence" value="ECO:0007669"/>
    <property type="project" value="TreeGrafter"/>
</dbReference>
<dbReference type="Proteomes" id="UP000046392">
    <property type="component" value="Unplaced"/>
</dbReference>
<keyword evidence="3" id="KW-1185">Reference proteome</keyword>
<feature type="signal peptide" evidence="1">
    <location>
        <begin position="1"/>
        <end position="20"/>
    </location>
</feature>
<organism evidence="3 4">
    <name type="scientific">Strongyloides papillosus</name>
    <name type="common">Intestinal threadworm</name>
    <dbReference type="NCBI Taxonomy" id="174720"/>
    <lineage>
        <taxon>Eukaryota</taxon>
        <taxon>Metazoa</taxon>
        <taxon>Ecdysozoa</taxon>
        <taxon>Nematoda</taxon>
        <taxon>Chromadorea</taxon>
        <taxon>Rhabditida</taxon>
        <taxon>Tylenchina</taxon>
        <taxon>Panagrolaimomorpha</taxon>
        <taxon>Strongyloidoidea</taxon>
        <taxon>Strongyloididae</taxon>
        <taxon>Strongyloides</taxon>
    </lineage>
</organism>
<dbReference type="GO" id="GO:0046975">
    <property type="term" value="F:histone H3K36 methyltransferase activity"/>
    <property type="evidence" value="ECO:0007669"/>
    <property type="project" value="TreeGrafter"/>
</dbReference>
<dbReference type="GO" id="GO:0031297">
    <property type="term" value="P:replication fork processing"/>
    <property type="evidence" value="ECO:0007669"/>
    <property type="project" value="TreeGrafter"/>
</dbReference>
<evidence type="ECO:0000256" key="1">
    <source>
        <dbReference type="SAM" id="SignalP"/>
    </source>
</evidence>
<dbReference type="InterPro" id="IPR052709">
    <property type="entry name" value="Transposase-MT_Hybrid"/>
</dbReference>
<evidence type="ECO:0000313" key="4">
    <source>
        <dbReference type="WBParaSite" id="SPAL_0000618900.1"/>
    </source>
</evidence>
<dbReference type="WBParaSite" id="SPAL_0000618900.1">
    <property type="protein sequence ID" value="SPAL_0000618900.1"/>
    <property type="gene ID" value="SPAL_0000618900"/>
</dbReference>
<dbReference type="GO" id="GO:0003697">
    <property type="term" value="F:single-stranded DNA binding"/>
    <property type="evidence" value="ECO:0007669"/>
    <property type="project" value="TreeGrafter"/>
</dbReference>
<feature type="chain" id="PRO_5005894400" evidence="1">
    <location>
        <begin position="21"/>
        <end position="159"/>
    </location>
</feature>
<dbReference type="PANTHER" id="PTHR46060:SF2">
    <property type="entry name" value="HISTONE-LYSINE N-METHYLTRANSFERASE SETMAR"/>
    <property type="match status" value="1"/>
</dbReference>
<dbReference type="Gene3D" id="1.10.10.10">
    <property type="entry name" value="Winged helix-like DNA-binding domain superfamily/Winged helix DNA-binding domain"/>
    <property type="match status" value="1"/>
</dbReference>
<sequence length="159" mass="18927">MIIFLYVYVLLQDIYHLVEQIEDYQCYFFCILFAIIKKLSFLKKEVTSQMDFRSIYLYEFKLSQTAAKTLRKINEAFGQESTNKRTIYRWFQKFRNGNINLQRKENSRGVNILENEKLKKMVERNPTTTVLELAGELGVSVETVSNRLEAINMKKKWIS</sequence>
<dbReference type="GO" id="GO:0035861">
    <property type="term" value="C:site of double-strand break"/>
    <property type="evidence" value="ECO:0007669"/>
    <property type="project" value="TreeGrafter"/>
</dbReference>
<dbReference type="GO" id="GO:0044547">
    <property type="term" value="F:DNA topoisomerase binding"/>
    <property type="evidence" value="ECO:0007669"/>
    <property type="project" value="TreeGrafter"/>
</dbReference>
<evidence type="ECO:0000313" key="3">
    <source>
        <dbReference type="Proteomes" id="UP000046392"/>
    </source>
</evidence>
<dbReference type="GO" id="GO:0000729">
    <property type="term" value="P:DNA double-strand break processing"/>
    <property type="evidence" value="ECO:0007669"/>
    <property type="project" value="TreeGrafter"/>
</dbReference>
<keyword evidence="1" id="KW-0732">Signal</keyword>
<evidence type="ECO:0000259" key="2">
    <source>
        <dbReference type="Pfam" id="PF17906"/>
    </source>
</evidence>
<dbReference type="GO" id="GO:0044774">
    <property type="term" value="P:mitotic DNA integrity checkpoint signaling"/>
    <property type="evidence" value="ECO:0007669"/>
    <property type="project" value="TreeGrafter"/>
</dbReference>
<dbReference type="GO" id="GO:0005634">
    <property type="term" value="C:nucleus"/>
    <property type="evidence" value="ECO:0007669"/>
    <property type="project" value="TreeGrafter"/>
</dbReference>
<reference evidence="4" key="1">
    <citation type="submission" date="2017-02" db="UniProtKB">
        <authorList>
            <consortium name="WormBaseParasite"/>
        </authorList>
    </citation>
    <scope>IDENTIFICATION</scope>
</reference>
<dbReference type="GO" id="GO:0042800">
    <property type="term" value="F:histone H3K4 methyltransferase activity"/>
    <property type="evidence" value="ECO:0007669"/>
    <property type="project" value="TreeGrafter"/>
</dbReference>
<dbReference type="GO" id="GO:0000014">
    <property type="term" value="F:single-stranded DNA endodeoxyribonuclease activity"/>
    <property type="evidence" value="ECO:0007669"/>
    <property type="project" value="TreeGrafter"/>
</dbReference>
<dbReference type="STRING" id="174720.A0A0N5BJS0"/>
<dbReference type="AlphaFoldDB" id="A0A0N5BJS0"/>
<dbReference type="Gene3D" id="1.10.10.1450">
    <property type="match status" value="1"/>
</dbReference>
<dbReference type="PANTHER" id="PTHR46060">
    <property type="entry name" value="MARINER MOS1 TRANSPOSASE-LIKE PROTEIN"/>
    <property type="match status" value="1"/>
</dbReference>
<protein>
    <submittedName>
        <fullName evidence="4">HTH_48 domain-containing protein</fullName>
    </submittedName>
</protein>
<name>A0A0N5BJS0_STREA</name>
<dbReference type="GO" id="GO:0003690">
    <property type="term" value="F:double-stranded DNA binding"/>
    <property type="evidence" value="ECO:0007669"/>
    <property type="project" value="TreeGrafter"/>
</dbReference>